<dbReference type="CDD" id="cd00165">
    <property type="entry name" value="S4"/>
    <property type="match status" value="1"/>
</dbReference>
<dbReference type="Pfam" id="PF00849">
    <property type="entry name" value="PseudoU_synth_2"/>
    <property type="match status" value="1"/>
</dbReference>
<evidence type="ECO:0000256" key="1">
    <source>
        <dbReference type="ARBA" id="ARBA00008348"/>
    </source>
</evidence>
<dbReference type="SUPFAM" id="SSF55174">
    <property type="entry name" value="Alpha-L RNA-binding motif"/>
    <property type="match status" value="1"/>
</dbReference>
<gene>
    <name evidence="6" type="primary">rluB</name>
    <name evidence="6" type="ORF">JCM14722_01860</name>
</gene>
<evidence type="ECO:0000313" key="7">
    <source>
        <dbReference type="Proteomes" id="UP001061361"/>
    </source>
</evidence>
<evidence type="ECO:0000313" key="6">
    <source>
        <dbReference type="EMBL" id="BDQ32644.1"/>
    </source>
</evidence>
<comment type="similarity">
    <text evidence="1 4">Belongs to the pseudouridine synthase RsuA family.</text>
</comment>
<dbReference type="EC" id="5.4.99.-" evidence="4"/>
<evidence type="ECO:0000259" key="5">
    <source>
        <dbReference type="SMART" id="SM00363"/>
    </source>
</evidence>
<dbReference type="InterPro" id="IPR000748">
    <property type="entry name" value="PsdUridine_synth_RsuA/RluB/E/F"/>
</dbReference>
<dbReference type="EMBL" id="AP026708">
    <property type="protein sequence ID" value="BDQ32644.1"/>
    <property type="molecule type" value="Genomic_DNA"/>
</dbReference>
<dbReference type="InterPro" id="IPR020094">
    <property type="entry name" value="TruA/RsuA/RluB/E/F_N"/>
</dbReference>
<dbReference type="InterPro" id="IPR002942">
    <property type="entry name" value="S4_RNA-bd"/>
</dbReference>
<reference evidence="6" key="1">
    <citation type="submission" date="2022-08" db="EMBL/GenBank/DDBJ databases">
        <title>Genome Sequence of the sulphate-reducing bacterium, Pseudodesulfovibrio portus JCM14722.</title>
        <authorList>
            <person name="Kondo R."/>
            <person name="Kataoka T."/>
        </authorList>
    </citation>
    <scope>NUCLEOTIDE SEQUENCE</scope>
    <source>
        <strain evidence="6">JCM 14722</strain>
    </source>
</reference>
<evidence type="ECO:0000256" key="4">
    <source>
        <dbReference type="RuleBase" id="RU003887"/>
    </source>
</evidence>
<organism evidence="6 7">
    <name type="scientific">Pseudodesulfovibrio portus</name>
    <dbReference type="NCBI Taxonomy" id="231439"/>
    <lineage>
        <taxon>Bacteria</taxon>
        <taxon>Pseudomonadati</taxon>
        <taxon>Thermodesulfobacteriota</taxon>
        <taxon>Desulfovibrionia</taxon>
        <taxon>Desulfovibrionales</taxon>
        <taxon>Desulfovibrionaceae</taxon>
    </lineage>
</organism>
<dbReference type="Gene3D" id="3.10.290.10">
    <property type="entry name" value="RNA-binding S4 domain"/>
    <property type="match status" value="1"/>
</dbReference>
<name>A0ABM8AMN7_9BACT</name>
<protein>
    <recommendedName>
        <fullName evidence="4">Pseudouridine synthase</fullName>
        <ecNumber evidence="4">5.4.99.-</ecNumber>
    </recommendedName>
</protein>
<dbReference type="PROSITE" id="PS01149">
    <property type="entry name" value="PSI_RSU"/>
    <property type="match status" value="1"/>
</dbReference>
<dbReference type="PANTHER" id="PTHR47683">
    <property type="entry name" value="PSEUDOURIDINE SYNTHASE FAMILY PROTEIN-RELATED"/>
    <property type="match status" value="1"/>
</dbReference>
<dbReference type="Gene3D" id="3.30.70.1560">
    <property type="entry name" value="Alpha-L RNA-binding motif"/>
    <property type="match status" value="1"/>
</dbReference>
<dbReference type="NCBIfam" id="TIGR00093">
    <property type="entry name" value="pseudouridine synthase"/>
    <property type="match status" value="1"/>
</dbReference>
<dbReference type="SMART" id="SM00363">
    <property type="entry name" value="S4"/>
    <property type="match status" value="1"/>
</dbReference>
<dbReference type="PROSITE" id="PS50889">
    <property type="entry name" value="S4"/>
    <property type="match status" value="1"/>
</dbReference>
<keyword evidence="3" id="KW-0694">RNA-binding</keyword>
<dbReference type="InterPro" id="IPR042092">
    <property type="entry name" value="PsdUridine_s_RsuA/RluB/E/F_cat"/>
</dbReference>
<dbReference type="RefSeq" id="WP_264982715.1">
    <property type="nucleotide sequence ID" value="NZ_AP026708.1"/>
</dbReference>
<sequence>MPDTPALIRLNKYIAQCGVASRRGADELVFDGKVTVNGTVADSPGLKVDPDSDKVTVNGKAIGLPGKGRDVTILLHKPVETVTTASDPQGRRTVLDLLPKDLRDLRPFPVGRLDFFSEGLLLLTTDGDLCYRLTHPKFHLPKVYRVTVRGSVPDSAVKTMRQGMTLREGDKLAPAKVLVNKPVAGTQQFEITLIQGINRQIRRMCDELGLTILRLTRISQGPISLGNLKHGQFRELNEKEVLALKKAVKLA</sequence>
<dbReference type="PANTHER" id="PTHR47683:SF2">
    <property type="entry name" value="RNA-BINDING S4 DOMAIN-CONTAINING PROTEIN"/>
    <property type="match status" value="1"/>
</dbReference>
<dbReference type="Proteomes" id="UP001061361">
    <property type="component" value="Chromosome"/>
</dbReference>
<keyword evidence="7" id="KW-1185">Reference proteome</keyword>
<evidence type="ECO:0000256" key="3">
    <source>
        <dbReference type="PROSITE-ProRule" id="PRU00182"/>
    </source>
</evidence>
<dbReference type="InterPro" id="IPR050343">
    <property type="entry name" value="RsuA_PseudoU_synthase"/>
</dbReference>
<dbReference type="CDD" id="cd02870">
    <property type="entry name" value="PseudoU_synth_RsuA_like"/>
    <property type="match status" value="1"/>
</dbReference>
<dbReference type="Gene3D" id="3.30.70.580">
    <property type="entry name" value="Pseudouridine synthase I, catalytic domain, N-terminal subdomain"/>
    <property type="match status" value="1"/>
</dbReference>
<dbReference type="SUPFAM" id="SSF55120">
    <property type="entry name" value="Pseudouridine synthase"/>
    <property type="match status" value="1"/>
</dbReference>
<accession>A0ABM8AMN7</accession>
<dbReference type="InterPro" id="IPR018496">
    <property type="entry name" value="PsdUridine_synth_RsuA/RluB_CS"/>
</dbReference>
<dbReference type="InterPro" id="IPR020103">
    <property type="entry name" value="PsdUridine_synth_cat_dom_sf"/>
</dbReference>
<dbReference type="Pfam" id="PF01479">
    <property type="entry name" value="S4"/>
    <property type="match status" value="1"/>
</dbReference>
<evidence type="ECO:0000256" key="2">
    <source>
        <dbReference type="ARBA" id="ARBA00023235"/>
    </source>
</evidence>
<dbReference type="InterPro" id="IPR006145">
    <property type="entry name" value="PsdUridine_synth_RsuA/RluA"/>
</dbReference>
<proteinExistence type="inferred from homology"/>
<feature type="domain" description="RNA-binding S4" evidence="5">
    <location>
        <begin position="8"/>
        <end position="72"/>
    </location>
</feature>
<dbReference type="InterPro" id="IPR036986">
    <property type="entry name" value="S4_RNA-bd_sf"/>
</dbReference>
<keyword evidence="2 4" id="KW-0413">Isomerase</keyword>